<dbReference type="AlphaFoldDB" id="A0A0E9V278"/>
<accession>A0A0E9V278</accession>
<dbReference type="EMBL" id="GBXM01037032">
    <property type="protein sequence ID" value="JAH71545.1"/>
    <property type="molecule type" value="Transcribed_RNA"/>
</dbReference>
<proteinExistence type="predicted"/>
<sequence>MTLTGGQGQSGTAFRQGGPGEAGFSWHGVPIACSLRNIPLHIPIGTCWVPRRL</sequence>
<name>A0A0E9V278_ANGAN</name>
<organism evidence="1">
    <name type="scientific">Anguilla anguilla</name>
    <name type="common">European freshwater eel</name>
    <name type="synonym">Muraena anguilla</name>
    <dbReference type="NCBI Taxonomy" id="7936"/>
    <lineage>
        <taxon>Eukaryota</taxon>
        <taxon>Metazoa</taxon>
        <taxon>Chordata</taxon>
        <taxon>Craniata</taxon>
        <taxon>Vertebrata</taxon>
        <taxon>Euteleostomi</taxon>
        <taxon>Actinopterygii</taxon>
        <taxon>Neopterygii</taxon>
        <taxon>Teleostei</taxon>
        <taxon>Anguilliformes</taxon>
        <taxon>Anguillidae</taxon>
        <taxon>Anguilla</taxon>
    </lineage>
</organism>
<reference evidence="1" key="2">
    <citation type="journal article" date="2015" name="Fish Shellfish Immunol.">
        <title>Early steps in the European eel (Anguilla anguilla)-Vibrio vulnificus interaction in the gills: Role of the RtxA13 toxin.</title>
        <authorList>
            <person name="Callol A."/>
            <person name="Pajuelo D."/>
            <person name="Ebbesson L."/>
            <person name="Teles M."/>
            <person name="MacKenzie S."/>
            <person name="Amaro C."/>
        </authorList>
    </citation>
    <scope>NUCLEOTIDE SEQUENCE</scope>
</reference>
<reference evidence="1" key="1">
    <citation type="submission" date="2014-11" db="EMBL/GenBank/DDBJ databases">
        <authorList>
            <person name="Amaro Gonzalez C."/>
        </authorList>
    </citation>
    <scope>NUCLEOTIDE SEQUENCE</scope>
</reference>
<protein>
    <submittedName>
        <fullName evidence="1">Uncharacterized protein</fullName>
    </submittedName>
</protein>
<evidence type="ECO:0000313" key="1">
    <source>
        <dbReference type="EMBL" id="JAH71545.1"/>
    </source>
</evidence>